<evidence type="ECO:0000256" key="2">
    <source>
        <dbReference type="ARBA" id="ARBA00022679"/>
    </source>
</evidence>
<evidence type="ECO:0000256" key="1">
    <source>
        <dbReference type="ARBA" id="ARBA00005189"/>
    </source>
</evidence>
<comment type="pathway">
    <text evidence="1">Lipid metabolism.</text>
</comment>
<proteinExistence type="predicted"/>
<protein>
    <submittedName>
        <fullName evidence="5">Acyltransferase</fullName>
    </submittedName>
</protein>
<dbReference type="SMART" id="SM00563">
    <property type="entry name" value="PlsC"/>
    <property type="match status" value="1"/>
</dbReference>
<dbReference type="InterPro" id="IPR002123">
    <property type="entry name" value="Plipid/glycerol_acylTrfase"/>
</dbReference>
<gene>
    <name evidence="5" type="ORF">HKW67_22205</name>
</gene>
<dbReference type="GO" id="GO:0006654">
    <property type="term" value="P:phosphatidic acid biosynthetic process"/>
    <property type="evidence" value="ECO:0007669"/>
    <property type="project" value="TreeGrafter"/>
</dbReference>
<dbReference type="AlphaFoldDB" id="A0A6M4IWS9"/>
<dbReference type="Proteomes" id="UP000500938">
    <property type="component" value="Chromosome"/>
</dbReference>
<name>A0A6M4IWS9_9BACT</name>
<dbReference type="PANTHER" id="PTHR10434">
    <property type="entry name" value="1-ACYL-SN-GLYCEROL-3-PHOSPHATE ACYLTRANSFERASE"/>
    <property type="match status" value="1"/>
</dbReference>
<keyword evidence="2 5" id="KW-0808">Transferase</keyword>
<sequence length="206" mass="23140">MTPTPASALALEDWHLGPHVPQSHRFWLRALGRTLLFRAGWRFEGQMPNVPRFVVIVAPHTSNWDFPIGLAAKWALGFDAHWWGKHTLFVPPVGWFMRANGGIPVDRKNSQNAVERTIEAFRSNERFALALAPEGTRKKVTAWRSGFWHVAKGANVPICCVALDFRRKVVRLGPTTMPVEDDPAAGIARIRTYYADVAGYDPSQQT</sequence>
<organism evidence="5 6">
    <name type="scientific">Gemmatimonas groenlandica</name>
    <dbReference type="NCBI Taxonomy" id="2732249"/>
    <lineage>
        <taxon>Bacteria</taxon>
        <taxon>Pseudomonadati</taxon>
        <taxon>Gemmatimonadota</taxon>
        <taxon>Gemmatimonadia</taxon>
        <taxon>Gemmatimonadales</taxon>
        <taxon>Gemmatimonadaceae</taxon>
        <taxon>Gemmatimonas</taxon>
    </lineage>
</organism>
<dbReference type="GO" id="GO:0003841">
    <property type="term" value="F:1-acylglycerol-3-phosphate O-acyltransferase activity"/>
    <property type="evidence" value="ECO:0007669"/>
    <property type="project" value="TreeGrafter"/>
</dbReference>
<dbReference type="Pfam" id="PF01553">
    <property type="entry name" value="Acyltransferase"/>
    <property type="match status" value="1"/>
</dbReference>
<dbReference type="RefSeq" id="WP_171227483.1">
    <property type="nucleotide sequence ID" value="NZ_CP053085.1"/>
</dbReference>
<dbReference type="KEGG" id="ggr:HKW67_22205"/>
<feature type="domain" description="Phospholipid/glycerol acyltransferase" evidence="4">
    <location>
        <begin position="54"/>
        <end position="166"/>
    </location>
</feature>
<keyword evidence="6" id="KW-1185">Reference proteome</keyword>
<evidence type="ECO:0000259" key="4">
    <source>
        <dbReference type="SMART" id="SM00563"/>
    </source>
</evidence>
<evidence type="ECO:0000313" key="6">
    <source>
        <dbReference type="Proteomes" id="UP000500938"/>
    </source>
</evidence>
<accession>A0A6M4IWS9</accession>
<dbReference type="CDD" id="cd07988">
    <property type="entry name" value="LPLAT_ABO13168-like"/>
    <property type="match status" value="1"/>
</dbReference>
<dbReference type="EMBL" id="CP053085">
    <property type="protein sequence ID" value="QJR38047.1"/>
    <property type="molecule type" value="Genomic_DNA"/>
</dbReference>
<evidence type="ECO:0000256" key="3">
    <source>
        <dbReference type="ARBA" id="ARBA00023315"/>
    </source>
</evidence>
<dbReference type="PANTHER" id="PTHR10434:SF9">
    <property type="entry name" value="PHOSPHOLIPID_GLYCEROL ACYLTRANSFERASE DOMAIN-CONTAINING PROTEIN"/>
    <property type="match status" value="1"/>
</dbReference>
<evidence type="ECO:0000313" key="5">
    <source>
        <dbReference type="EMBL" id="QJR38047.1"/>
    </source>
</evidence>
<reference evidence="5 6" key="1">
    <citation type="submission" date="2020-05" db="EMBL/GenBank/DDBJ databases">
        <title>Complete genome sequence of Gemmatimonas greenlandica TET16.</title>
        <authorList>
            <person name="Zeng Y."/>
        </authorList>
    </citation>
    <scope>NUCLEOTIDE SEQUENCE [LARGE SCALE GENOMIC DNA]</scope>
    <source>
        <strain evidence="5 6">TET16</strain>
    </source>
</reference>
<keyword evidence="3 5" id="KW-0012">Acyltransferase</keyword>
<dbReference type="SUPFAM" id="SSF69593">
    <property type="entry name" value="Glycerol-3-phosphate (1)-acyltransferase"/>
    <property type="match status" value="1"/>
</dbReference>